<accession>A0ABS7UIB9</accession>
<dbReference type="EMBL" id="JAIQZJ010000017">
    <property type="protein sequence ID" value="MBZ5740769.1"/>
    <property type="molecule type" value="Genomic_DNA"/>
</dbReference>
<protein>
    <recommendedName>
        <fullName evidence="3">Indole-3-glycerol-phosphate synthase TrpC</fullName>
    </recommendedName>
</protein>
<organism evidence="1 2">
    <name type="scientific">Nocardioides mangrovi</name>
    <dbReference type="NCBI Taxonomy" id="2874580"/>
    <lineage>
        <taxon>Bacteria</taxon>
        <taxon>Bacillati</taxon>
        <taxon>Actinomycetota</taxon>
        <taxon>Actinomycetes</taxon>
        <taxon>Propionibacteriales</taxon>
        <taxon>Nocardioidaceae</taxon>
        <taxon>Nocardioides</taxon>
    </lineage>
</organism>
<comment type="caution">
    <text evidence="1">The sequence shown here is derived from an EMBL/GenBank/DDBJ whole genome shotgun (WGS) entry which is preliminary data.</text>
</comment>
<sequence>MVTTTELRSALIADLRTSADADRGLATELVSEPRASRGRGVALGVLREHSTPVDRATAIADSEVL</sequence>
<keyword evidence="2" id="KW-1185">Reference proteome</keyword>
<evidence type="ECO:0000313" key="2">
    <source>
        <dbReference type="Proteomes" id="UP000780875"/>
    </source>
</evidence>
<evidence type="ECO:0008006" key="3">
    <source>
        <dbReference type="Google" id="ProtNLM"/>
    </source>
</evidence>
<dbReference type="Proteomes" id="UP000780875">
    <property type="component" value="Unassembled WGS sequence"/>
</dbReference>
<evidence type="ECO:0000313" key="1">
    <source>
        <dbReference type="EMBL" id="MBZ5740769.1"/>
    </source>
</evidence>
<proteinExistence type="predicted"/>
<reference evidence="1 2" key="1">
    <citation type="submission" date="2021-09" db="EMBL/GenBank/DDBJ databases">
        <title>Whole genome sequence of Nocardioides sp. GBK3QG-3.</title>
        <authorList>
            <person name="Tuo L."/>
        </authorList>
    </citation>
    <scope>NUCLEOTIDE SEQUENCE [LARGE SCALE GENOMIC DNA]</scope>
    <source>
        <strain evidence="1 2">GBK3QG-3</strain>
    </source>
</reference>
<gene>
    <name evidence="1" type="ORF">K8U61_21545</name>
</gene>
<name>A0ABS7UIB9_9ACTN</name>